<evidence type="ECO:0000313" key="3">
    <source>
        <dbReference type="Proteomes" id="UP001238467"/>
    </source>
</evidence>
<evidence type="ECO:0000259" key="1">
    <source>
        <dbReference type="Pfam" id="PF20056"/>
    </source>
</evidence>
<feature type="domain" description="DUF6455" evidence="1">
    <location>
        <begin position="4"/>
        <end position="88"/>
    </location>
</feature>
<dbReference type="InterPro" id="IPR045601">
    <property type="entry name" value="DUF6455"/>
</dbReference>
<organism evidence="2 3">
    <name type="scientific">Ancylobacter vacuolatus</name>
    <dbReference type="NCBI Taxonomy" id="223389"/>
    <lineage>
        <taxon>Bacteria</taxon>
        <taxon>Pseudomonadati</taxon>
        <taxon>Pseudomonadota</taxon>
        <taxon>Alphaproteobacteria</taxon>
        <taxon>Hyphomicrobiales</taxon>
        <taxon>Xanthobacteraceae</taxon>
        <taxon>Ancylobacter</taxon>
    </lineage>
</organism>
<dbReference type="RefSeq" id="WP_307057355.1">
    <property type="nucleotide sequence ID" value="NZ_JAUSUH010000001.1"/>
</dbReference>
<evidence type="ECO:0000313" key="2">
    <source>
        <dbReference type="EMBL" id="MDQ0346179.1"/>
    </source>
</evidence>
<accession>A0ABU0DCP9</accession>
<dbReference type="Pfam" id="PF20056">
    <property type="entry name" value="DUF6455"/>
    <property type="match status" value="1"/>
</dbReference>
<protein>
    <recommendedName>
        <fullName evidence="1">DUF6455 domain-containing protein</fullName>
    </recommendedName>
</protein>
<dbReference type="Proteomes" id="UP001238467">
    <property type="component" value="Unassembled WGS sequence"/>
</dbReference>
<comment type="caution">
    <text evidence="2">The sequence shown here is derived from an EMBL/GenBank/DDBJ whole genome shotgun (WGS) entry which is preliminary data.</text>
</comment>
<gene>
    <name evidence="2" type="ORF">J2S76_000580</name>
</gene>
<sequence length="98" mass="10397">MNVDTIDERLALFRAMAAHAGLDLPAIAAEAPQEVLAAAQRCLGCRDAPDCHRWFDAQAAGENTENAGASEQPVPGFCRNAAQFDLWKDGATPSQAAE</sequence>
<proteinExistence type="predicted"/>
<name>A0ABU0DCP9_9HYPH</name>
<dbReference type="EMBL" id="JAUSUH010000001">
    <property type="protein sequence ID" value="MDQ0346179.1"/>
    <property type="molecule type" value="Genomic_DNA"/>
</dbReference>
<reference evidence="2 3" key="1">
    <citation type="submission" date="2023-07" db="EMBL/GenBank/DDBJ databases">
        <title>Genomic Encyclopedia of Type Strains, Phase IV (KMG-IV): sequencing the most valuable type-strain genomes for metagenomic binning, comparative biology and taxonomic classification.</title>
        <authorList>
            <person name="Goeker M."/>
        </authorList>
    </citation>
    <scope>NUCLEOTIDE SEQUENCE [LARGE SCALE GENOMIC DNA]</scope>
    <source>
        <strain evidence="2 3">DSM 1277</strain>
    </source>
</reference>
<keyword evidence="3" id="KW-1185">Reference proteome</keyword>